<feature type="region of interest" description="Disordered" evidence="1">
    <location>
        <begin position="41"/>
        <end position="62"/>
    </location>
</feature>
<comment type="caution">
    <text evidence="2">The sequence shown here is derived from an EMBL/GenBank/DDBJ whole genome shotgun (WGS) entry which is preliminary data.</text>
</comment>
<protein>
    <submittedName>
        <fullName evidence="2">Uncharacterized protein</fullName>
    </submittedName>
</protein>
<proteinExistence type="predicted"/>
<sequence length="62" mass="7033">MSLAGLLELLLNSELLISVYPYPPKYLQVLTGKVDNYGSTDQLTYHMPQTKNSERESPTMNE</sequence>
<organism evidence="2 3">
    <name type="scientific">Dictyobacter formicarum</name>
    <dbReference type="NCBI Taxonomy" id="2778368"/>
    <lineage>
        <taxon>Bacteria</taxon>
        <taxon>Bacillati</taxon>
        <taxon>Chloroflexota</taxon>
        <taxon>Ktedonobacteria</taxon>
        <taxon>Ktedonobacterales</taxon>
        <taxon>Dictyobacteraceae</taxon>
        <taxon>Dictyobacter</taxon>
    </lineage>
</organism>
<feature type="compositionally biased region" description="Polar residues" evidence="1">
    <location>
        <begin position="41"/>
        <end position="51"/>
    </location>
</feature>
<accession>A0ABQ3VIS8</accession>
<evidence type="ECO:0000313" key="3">
    <source>
        <dbReference type="Proteomes" id="UP000635565"/>
    </source>
</evidence>
<dbReference type="EMBL" id="BNJJ01000009">
    <property type="protein sequence ID" value="GHO85581.1"/>
    <property type="molecule type" value="Genomic_DNA"/>
</dbReference>
<dbReference type="Proteomes" id="UP000635565">
    <property type="component" value="Unassembled WGS sequence"/>
</dbReference>
<evidence type="ECO:0000256" key="1">
    <source>
        <dbReference type="SAM" id="MobiDB-lite"/>
    </source>
</evidence>
<keyword evidence="3" id="KW-1185">Reference proteome</keyword>
<gene>
    <name evidence="2" type="ORF">KSZ_35870</name>
</gene>
<evidence type="ECO:0000313" key="2">
    <source>
        <dbReference type="EMBL" id="GHO85581.1"/>
    </source>
</evidence>
<name>A0ABQ3VIS8_9CHLR</name>
<reference evidence="2 3" key="1">
    <citation type="journal article" date="2021" name="Int. J. Syst. Evol. Microbiol.">
        <title>Reticulibacter mediterranei gen. nov., sp. nov., within the new family Reticulibacteraceae fam. nov., and Ktedonospora formicarum gen. nov., sp. nov., Ktedonobacter robiniae sp. nov., Dictyobacter formicarum sp. nov. and Dictyobacter arantiisoli sp. nov., belonging to the class Ktedonobacteria.</title>
        <authorList>
            <person name="Yabe S."/>
            <person name="Zheng Y."/>
            <person name="Wang C.M."/>
            <person name="Sakai Y."/>
            <person name="Abe K."/>
            <person name="Yokota A."/>
            <person name="Donadio S."/>
            <person name="Cavaletti L."/>
            <person name="Monciardini P."/>
        </authorList>
    </citation>
    <scope>NUCLEOTIDE SEQUENCE [LARGE SCALE GENOMIC DNA]</scope>
    <source>
        <strain evidence="2 3">SOSP1-9</strain>
    </source>
</reference>
<feature type="compositionally biased region" description="Basic and acidic residues" evidence="1">
    <location>
        <begin position="52"/>
        <end position="62"/>
    </location>
</feature>